<evidence type="ECO:0000256" key="7">
    <source>
        <dbReference type="SAM" id="Phobius"/>
    </source>
</evidence>
<dbReference type="Proteomes" id="UP001596435">
    <property type="component" value="Unassembled WGS sequence"/>
</dbReference>
<feature type="transmembrane region" description="Helical" evidence="7">
    <location>
        <begin position="34"/>
        <end position="60"/>
    </location>
</feature>
<feature type="transmembrane region" description="Helical" evidence="7">
    <location>
        <begin position="72"/>
        <end position="90"/>
    </location>
</feature>
<proteinExistence type="predicted"/>
<accession>A0ABW2FVB5</accession>
<feature type="compositionally biased region" description="Low complexity" evidence="6">
    <location>
        <begin position="1"/>
        <end position="21"/>
    </location>
</feature>
<comment type="subcellular location">
    <subcellularLocation>
        <location evidence="1">Cell membrane</location>
        <topology evidence="1">Multi-pass membrane protein</topology>
    </subcellularLocation>
</comment>
<dbReference type="PROSITE" id="PS50850">
    <property type="entry name" value="MFS"/>
    <property type="match status" value="1"/>
</dbReference>
<dbReference type="InterPro" id="IPR011701">
    <property type="entry name" value="MFS"/>
</dbReference>
<dbReference type="CDD" id="cd17321">
    <property type="entry name" value="MFS_MMR_MDR_like"/>
    <property type="match status" value="1"/>
</dbReference>
<keyword evidence="2 7" id="KW-0812">Transmembrane</keyword>
<evidence type="ECO:0000313" key="10">
    <source>
        <dbReference type="Proteomes" id="UP001596435"/>
    </source>
</evidence>
<dbReference type="InterPro" id="IPR036259">
    <property type="entry name" value="MFS_trans_sf"/>
</dbReference>
<sequence>MTAATGAATGPGSDAGTGPDTEAGAATGRPPARWLVLAVVCLVQLAVVLDNTVLGVAVPSLTRDLGAGTADLQWIVNAYSLVQAGLLLAAGSAADRYGRRRLMLLGLAVFGLGSLAAGLSHTTGRLIAARAVMGVGGALLLTTTLAVVLQVFDGPERTRAIGVWSAVSALGYAAGPPIGGLLLAHFAWGSLFLVNLPVVLLGLLAGRALVPESRSPRGGPPDLTGVLLSTVGVTAVVGAIVSGPEHGWSSAQVLGPAAAGLLALTAFVRWELRCPHPMLDLGFFRDRRFVGAVTGVVLITFGSTGVLFLLTQQLQFVRGYEPLEAGLRMAPFALTVVALNFTGLAARVTARLGTPRSIAAGMAILAAGFAVAALAGGGYGPLLVGLLLMGTGCALANPAIVAAVLDAIPPERAGAGAGVDGTMAEVGGSLGVAVLGAVLNARFAALLPAGAAAGSLPAALATAGTDGERSAVLDAFAAASRSGQLAGAGAVLAGGLTAAALLRRADRRAERQARAPSGTA</sequence>
<feature type="transmembrane region" description="Helical" evidence="7">
    <location>
        <begin position="161"/>
        <end position="184"/>
    </location>
</feature>
<keyword evidence="5" id="KW-0046">Antibiotic resistance</keyword>
<dbReference type="EMBL" id="JBHTAJ010000012">
    <property type="protein sequence ID" value="MFC7179545.1"/>
    <property type="molecule type" value="Genomic_DNA"/>
</dbReference>
<evidence type="ECO:0000256" key="5">
    <source>
        <dbReference type="ARBA" id="ARBA00023251"/>
    </source>
</evidence>
<feature type="transmembrane region" description="Helical" evidence="7">
    <location>
        <begin position="247"/>
        <end position="268"/>
    </location>
</feature>
<evidence type="ECO:0000256" key="4">
    <source>
        <dbReference type="ARBA" id="ARBA00023136"/>
    </source>
</evidence>
<gene>
    <name evidence="9" type="ORF">ACFQMG_08205</name>
</gene>
<dbReference type="PANTHER" id="PTHR42718:SF42">
    <property type="entry name" value="EXPORT PROTEIN"/>
    <property type="match status" value="1"/>
</dbReference>
<evidence type="ECO:0000259" key="8">
    <source>
        <dbReference type="PROSITE" id="PS50850"/>
    </source>
</evidence>
<evidence type="ECO:0000256" key="2">
    <source>
        <dbReference type="ARBA" id="ARBA00022692"/>
    </source>
</evidence>
<feature type="transmembrane region" description="Helical" evidence="7">
    <location>
        <begin position="127"/>
        <end position="149"/>
    </location>
</feature>
<comment type="caution">
    <text evidence="9">The sequence shown here is derived from an EMBL/GenBank/DDBJ whole genome shotgun (WGS) entry which is preliminary data.</text>
</comment>
<organism evidence="9 10">
    <name type="scientific">Kitasatospora paranensis</name>
    <dbReference type="NCBI Taxonomy" id="258053"/>
    <lineage>
        <taxon>Bacteria</taxon>
        <taxon>Bacillati</taxon>
        <taxon>Actinomycetota</taxon>
        <taxon>Actinomycetes</taxon>
        <taxon>Kitasatosporales</taxon>
        <taxon>Streptomycetaceae</taxon>
        <taxon>Kitasatospora</taxon>
    </lineage>
</organism>
<evidence type="ECO:0000256" key="3">
    <source>
        <dbReference type="ARBA" id="ARBA00022989"/>
    </source>
</evidence>
<protein>
    <submittedName>
        <fullName evidence="9">MFS transporter</fullName>
    </submittedName>
</protein>
<feature type="transmembrane region" description="Helical" evidence="7">
    <location>
        <begin position="443"/>
        <end position="463"/>
    </location>
</feature>
<feature type="transmembrane region" description="Helical" evidence="7">
    <location>
        <begin position="329"/>
        <end position="346"/>
    </location>
</feature>
<dbReference type="SUPFAM" id="SSF103473">
    <property type="entry name" value="MFS general substrate transporter"/>
    <property type="match status" value="1"/>
</dbReference>
<feature type="transmembrane region" description="Helical" evidence="7">
    <location>
        <begin position="382"/>
        <end position="405"/>
    </location>
</feature>
<name>A0ABW2FVB5_9ACTN</name>
<feature type="transmembrane region" description="Helical" evidence="7">
    <location>
        <begin position="358"/>
        <end position="376"/>
    </location>
</feature>
<feature type="transmembrane region" description="Helical" evidence="7">
    <location>
        <begin position="483"/>
        <end position="502"/>
    </location>
</feature>
<keyword evidence="3 7" id="KW-1133">Transmembrane helix</keyword>
<feature type="transmembrane region" description="Helical" evidence="7">
    <location>
        <begin position="222"/>
        <end position="241"/>
    </location>
</feature>
<evidence type="ECO:0000256" key="6">
    <source>
        <dbReference type="SAM" id="MobiDB-lite"/>
    </source>
</evidence>
<feature type="region of interest" description="Disordered" evidence="6">
    <location>
        <begin position="1"/>
        <end position="26"/>
    </location>
</feature>
<evidence type="ECO:0000313" key="9">
    <source>
        <dbReference type="EMBL" id="MFC7179545.1"/>
    </source>
</evidence>
<feature type="transmembrane region" description="Helical" evidence="7">
    <location>
        <begin position="289"/>
        <end position="309"/>
    </location>
</feature>
<evidence type="ECO:0000256" key="1">
    <source>
        <dbReference type="ARBA" id="ARBA00004651"/>
    </source>
</evidence>
<feature type="transmembrane region" description="Helical" evidence="7">
    <location>
        <begin position="190"/>
        <end position="210"/>
    </location>
</feature>
<reference evidence="10" key="1">
    <citation type="journal article" date="2019" name="Int. J. Syst. Evol. Microbiol.">
        <title>The Global Catalogue of Microorganisms (GCM) 10K type strain sequencing project: providing services to taxonomists for standard genome sequencing and annotation.</title>
        <authorList>
            <consortium name="The Broad Institute Genomics Platform"/>
            <consortium name="The Broad Institute Genome Sequencing Center for Infectious Disease"/>
            <person name="Wu L."/>
            <person name="Ma J."/>
        </authorList>
    </citation>
    <scope>NUCLEOTIDE SEQUENCE [LARGE SCALE GENOMIC DNA]</scope>
    <source>
        <strain evidence="10">CGMCC 1.12859</strain>
    </source>
</reference>
<dbReference type="PRINTS" id="PR01036">
    <property type="entry name" value="TCRTETB"/>
</dbReference>
<dbReference type="Gene3D" id="1.20.1720.10">
    <property type="entry name" value="Multidrug resistance protein D"/>
    <property type="match status" value="1"/>
</dbReference>
<feature type="transmembrane region" description="Helical" evidence="7">
    <location>
        <begin position="102"/>
        <end position="121"/>
    </location>
</feature>
<dbReference type="InterPro" id="IPR020846">
    <property type="entry name" value="MFS_dom"/>
</dbReference>
<dbReference type="RefSeq" id="WP_345706518.1">
    <property type="nucleotide sequence ID" value="NZ_BAABKV010000001.1"/>
</dbReference>
<dbReference type="PANTHER" id="PTHR42718">
    <property type="entry name" value="MAJOR FACILITATOR SUPERFAMILY MULTIDRUG TRANSPORTER MFSC"/>
    <property type="match status" value="1"/>
</dbReference>
<keyword evidence="4 7" id="KW-0472">Membrane</keyword>
<feature type="domain" description="Major facilitator superfamily (MFS) profile" evidence="8">
    <location>
        <begin position="36"/>
        <end position="506"/>
    </location>
</feature>
<dbReference type="Gene3D" id="1.20.1250.20">
    <property type="entry name" value="MFS general substrate transporter like domains"/>
    <property type="match status" value="1"/>
</dbReference>
<keyword evidence="10" id="KW-1185">Reference proteome</keyword>
<dbReference type="Pfam" id="PF07690">
    <property type="entry name" value="MFS_1"/>
    <property type="match status" value="1"/>
</dbReference>